<evidence type="ECO:0000313" key="1">
    <source>
        <dbReference type="EMBL" id="GFT27461.1"/>
    </source>
</evidence>
<dbReference type="AlphaFoldDB" id="A0A8X6NQ30"/>
<organism evidence="1 2">
    <name type="scientific">Nephila pilipes</name>
    <name type="common">Giant wood spider</name>
    <name type="synonym">Nephila maculata</name>
    <dbReference type="NCBI Taxonomy" id="299642"/>
    <lineage>
        <taxon>Eukaryota</taxon>
        <taxon>Metazoa</taxon>
        <taxon>Ecdysozoa</taxon>
        <taxon>Arthropoda</taxon>
        <taxon>Chelicerata</taxon>
        <taxon>Arachnida</taxon>
        <taxon>Araneae</taxon>
        <taxon>Araneomorphae</taxon>
        <taxon>Entelegynae</taxon>
        <taxon>Araneoidea</taxon>
        <taxon>Nephilidae</taxon>
        <taxon>Nephila</taxon>
    </lineage>
</organism>
<evidence type="ECO:0000313" key="2">
    <source>
        <dbReference type="Proteomes" id="UP000887013"/>
    </source>
</evidence>
<dbReference type="EMBL" id="BMAW01107070">
    <property type="protein sequence ID" value="GFT27461.1"/>
    <property type="molecule type" value="Genomic_DNA"/>
</dbReference>
<gene>
    <name evidence="1" type="ORF">NPIL_127841</name>
</gene>
<keyword evidence="2" id="KW-1185">Reference proteome</keyword>
<accession>A0A8X6NQ30</accession>
<name>A0A8X6NQ30_NEPPI</name>
<proteinExistence type="predicted"/>
<dbReference type="Proteomes" id="UP000887013">
    <property type="component" value="Unassembled WGS sequence"/>
</dbReference>
<sequence length="108" mass="12022">MKNCFAPLSNDDPIATEKDLPLSLAPKTQSIMLKKSAKYTLEKQRNHPNSTAKLAGESNQNLMTNTEIFLHSLKVKAENTTSSSRLVLSIRAVIKGLPWNEVPRNGCW</sequence>
<reference evidence="1" key="1">
    <citation type="submission" date="2020-08" db="EMBL/GenBank/DDBJ databases">
        <title>Multicomponent nature underlies the extraordinary mechanical properties of spider dragline silk.</title>
        <authorList>
            <person name="Kono N."/>
            <person name="Nakamura H."/>
            <person name="Mori M."/>
            <person name="Yoshida Y."/>
            <person name="Ohtoshi R."/>
            <person name="Malay A.D."/>
            <person name="Moran D.A.P."/>
            <person name="Tomita M."/>
            <person name="Numata K."/>
            <person name="Arakawa K."/>
        </authorList>
    </citation>
    <scope>NUCLEOTIDE SEQUENCE</scope>
</reference>
<protein>
    <submittedName>
        <fullName evidence="1">Uncharacterized protein</fullName>
    </submittedName>
</protein>
<comment type="caution">
    <text evidence="1">The sequence shown here is derived from an EMBL/GenBank/DDBJ whole genome shotgun (WGS) entry which is preliminary data.</text>
</comment>